<dbReference type="GO" id="GO:0000287">
    <property type="term" value="F:magnesium ion binding"/>
    <property type="evidence" value="ECO:0007669"/>
    <property type="project" value="InterPro"/>
</dbReference>
<reference evidence="1" key="1">
    <citation type="submission" date="2025-08" db="UniProtKB">
        <authorList>
            <consortium name="Ensembl"/>
        </authorList>
    </citation>
    <scope>IDENTIFICATION</scope>
</reference>
<evidence type="ECO:0000313" key="2">
    <source>
        <dbReference type="Proteomes" id="UP000694568"/>
    </source>
</evidence>
<dbReference type="GeneTree" id="ENSGT00390000017767"/>
<dbReference type="GO" id="GO:0009117">
    <property type="term" value="P:nucleotide metabolic process"/>
    <property type="evidence" value="ECO:0007669"/>
    <property type="project" value="InterPro"/>
</dbReference>
<keyword evidence="2" id="KW-1185">Reference proteome</keyword>
<reference evidence="1" key="2">
    <citation type="submission" date="2025-09" db="UniProtKB">
        <authorList>
            <consortium name="Ensembl"/>
        </authorList>
    </citation>
    <scope>IDENTIFICATION</scope>
</reference>
<dbReference type="GO" id="GO:0008253">
    <property type="term" value="F:5'-nucleotidase activity"/>
    <property type="evidence" value="ECO:0007669"/>
    <property type="project" value="InterPro"/>
</dbReference>
<dbReference type="AlphaFoldDB" id="A0A8C9X3J6"/>
<dbReference type="Proteomes" id="UP000694568">
    <property type="component" value="Unplaced"/>
</dbReference>
<dbReference type="InterPro" id="IPR010394">
    <property type="entry name" value="5-nucleotidase"/>
</dbReference>
<dbReference type="Pfam" id="PF06189">
    <property type="entry name" value="5-nucleotidase"/>
    <property type="match status" value="1"/>
</dbReference>
<name>A0A8C9X3J6_SANLU</name>
<dbReference type="GO" id="GO:0005829">
    <property type="term" value="C:cytosol"/>
    <property type="evidence" value="ECO:0007669"/>
    <property type="project" value="TreeGrafter"/>
</dbReference>
<accession>A0A8C9X3J6</accession>
<protein>
    <submittedName>
        <fullName evidence="1">5'-nucleotidase, cytosolic IA</fullName>
    </submittedName>
</protein>
<sequence>MNNVLYPYRQKSCNFELDWIKIELFFTLVCEEQLWIFYTLLLQPKPENAITIGVSARVLFNMEKEQQIYEQQGMEEYIKYQVEHETQPFSPGPAFSFVKALEAVNTRLRELYPESEELFDVVLMTNNHAYVGLRLINTINYHKLFIERFCMTGGNSPIGYLKAYHTNLYLSADPVKVREALEEGIAAATMFTPEKITEVSETQLRVAFDGDAVLFSDESERIYKNKPLDHVQYTHNNTHDFNFTLSNKFGFLEALGKLQKKFYGKGQRMDCPIRTYLVTARSAASSGTRALKTLRSWGLEIDEALFLAGAPKGPMLEKIRPHIFFDDQMFHVEGAAEMGTVACHVPYGIAQRITKKGIHDKETSSAPQES</sequence>
<dbReference type="PANTHER" id="PTHR31367">
    <property type="entry name" value="CYTOSOLIC 5'-NUCLEOTIDASE 1 FAMILY MEMBER"/>
    <property type="match status" value="1"/>
</dbReference>
<dbReference type="GO" id="GO:0046085">
    <property type="term" value="P:adenosine metabolic process"/>
    <property type="evidence" value="ECO:0007669"/>
    <property type="project" value="TreeGrafter"/>
</dbReference>
<evidence type="ECO:0000313" key="1">
    <source>
        <dbReference type="Ensembl" id="ENSSLUP00000003190.1"/>
    </source>
</evidence>
<organism evidence="1 2">
    <name type="scientific">Sander lucioperca</name>
    <name type="common">Pike-perch</name>
    <name type="synonym">Perca lucioperca</name>
    <dbReference type="NCBI Taxonomy" id="283035"/>
    <lineage>
        <taxon>Eukaryota</taxon>
        <taxon>Metazoa</taxon>
        <taxon>Chordata</taxon>
        <taxon>Craniata</taxon>
        <taxon>Vertebrata</taxon>
        <taxon>Euteleostomi</taxon>
        <taxon>Actinopterygii</taxon>
        <taxon>Neopterygii</taxon>
        <taxon>Teleostei</taxon>
        <taxon>Neoteleostei</taxon>
        <taxon>Acanthomorphata</taxon>
        <taxon>Eupercaria</taxon>
        <taxon>Perciformes</taxon>
        <taxon>Percoidei</taxon>
        <taxon>Percidae</taxon>
        <taxon>Luciopercinae</taxon>
        <taxon>Sander</taxon>
    </lineage>
</organism>
<gene>
    <name evidence="1" type="primary">LOC116035727</name>
</gene>
<dbReference type="Ensembl" id="ENSSLUT00000003295.1">
    <property type="protein sequence ID" value="ENSSLUP00000003190.1"/>
    <property type="gene ID" value="ENSSLUG00000001388.1"/>
</dbReference>
<proteinExistence type="predicted"/>
<dbReference type="PANTHER" id="PTHR31367:SF2">
    <property type="entry name" value="CYTOSOLIC 5'-NUCLEOTIDASE 1A"/>
    <property type="match status" value="1"/>
</dbReference>
<dbReference type="GO" id="GO:0000166">
    <property type="term" value="F:nucleotide binding"/>
    <property type="evidence" value="ECO:0007669"/>
    <property type="project" value="InterPro"/>
</dbReference>